<name>A0A4R2LHZ6_9GAMM</name>
<dbReference type="Pfam" id="PF00581">
    <property type="entry name" value="Rhodanese"/>
    <property type="match status" value="1"/>
</dbReference>
<keyword evidence="1" id="KW-0812">Transmembrane</keyword>
<feature type="transmembrane region" description="Helical" evidence="1">
    <location>
        <begin position="12"/>
        <end position="30"/>
    </location>
</feature>
<dbReference type="PANTHER" id="PTHR43031">
    <property type="entry name" value="FAD-DEPENDENT OXIDOREDUCTASE"/>
    <property type="match status" value="1"/>
</dbReference>
<dbReference type="GO" id="GO:0016740">
    <property type="term" value="F:transferase activity"/>
    <property type="evidence" value="ECO:0007669"/>
    <property type="project" value="UniProtKB-KW"/>
</dbReference>
<dbReference type="SUPFAM" id="SSF52821">
    <property type="entry name" value="Rhodanese/Cell cycle control phosphatase"/>
    <property type="match status" value="1"/>
</dbReference>
<dbReference type="EMBL" id="SLWY01000004">
    <property type="protein sequence ID" value="TCO82761.1"/>
    <property type="molecule type" value="Genomic_DNA"/>
</dbReference>
<dbReference type="RefSeq" id="WP_132539311.1">
    <property type="nucleotide sequence ID" value="NZ_SLWY01000004.1"/>
</dbReference>
<accession>A0A4R2LHZ6</accession>
<dbReference type="Proteomes" id="UP000295765">
    <property type="component" value="Unassembled WGS sequence"/>
</dbReference>
<evidence type="ECO:0000313" key="3">
    <source>
        <dbReference type="EMBL" id="TCO82761.1"/>
    </source>
</evidence>
<dbReference type="InterPro" id="IPR036873">
    <property type="entry name" value="Rhodanese-like_dom_sf"/>
</dbReference>
<keyword evidence="1" id="KW-0472">Membrane</keyword>
<organism evidence="3 4">
    <name type="scientific">Plasticicumulans lactativorans</name>
    <dbReference type="NCBI Taxonomy" id="1133106"/>
    <lineage>
        <taxon>Bacteria</taxon>
        <taxon>Pseudomonadati</taxon>
        <taxon>Pseudomonadota</taxon>
        <taxon>Gammaproteobacteria</taxon>
        <taxon>Candidatus Competibacteraceae</taxon>
        <taxon>Plasticicumulans</taxon>
    </lineage>
</organism>
<evidence type="ECO:0000313" key="4">
    <source>
        <dbReference type="Proteomes" id="UP000295765"/>
    </source>
</evidence>
<dbReference type="SMART" id="SM00450">
    <property type="entry name" value="RHOD"/>
    <property type="match status" value="1"/>
</dbReference>
<gene>
    <name evidence="3" type="ORF">EV699_104153</name>
</gene>
<evidence type="ECO:0000259" key="2">
    <source>
        <dbReference type="PROSITE" id="PS50206"/>
    </source>
</evidence>
<keyword evidence="1" id="KW-1133">Transmembrane helix</keyword>
<reference evidence="3 4" key="1">
    <citation type="submission" date="2019-03" db="EMBL/GenBank/DDBJ databases">
        <title>Genomic Encyclopedia of Type Strains, Phase IV (KMG-IV): sequencing the most valuable type-strain genomes for metagenomic binning, comparative biology and taxonomic classification.</title>
        <authorList>
            <person name="Goeker M."/>
        </authorList>
    </citation>
    <scope>NUCLEOTIDE SEQUENCE [LARGE SCALE GENOMIC DNA]</scope>
    <source>
        <strain evidence="3 4">DSM 25287</strain>
    </source>
</reference>
<protein>
    <submittedName>
        <fullName evidence="3">Rhodanese-related sulfurtransferase</fullName>
    </submittedName>
</protein>
<comment type="caution">
    <text evidence="3">The sequence shown here is derived from an EMBL/GenBank/DDBJ whole genome shotgun (WGS) entry which is preliminary data.</text>
</comment>
<dbReference type="OrthoDB" id="9808735at2"/>
<feature type="domain" description="Rhodanese" evidence="2">
    <location>
        <begin position="50"/>
        <end position="140"/>
    </location>
</feature>
<dbReference type="PROSITE" id="PS50206">
    <property type="entry name" value="RHODANESE_3"/>
    <property type="match status" value="1"/>
</dbReference>
<dbReference type="InterPro" id="IPR001763">
    <property type="entry name" value="Rhodanese-like_dom"/>
</dbReference>
<dbReference type="AlphaFoldDB" id="A0A4R2LHZ6"/>
<keyword evidence="4" id="KW-1185">Reference proteome</keyword>
<evidence type="ECO:0000256" key="1">
    <source>
        <dbReference type="SAM" id="Phobius"/>
    </source>
</evidence>
<dbReference type="PANTHER" id="PTHR43031:SF18">
    <property type="entry name" value="RHODANESE-RELATED SULFURTRANSFERASES"/>
    <property type="match status" value="1"/>
</dbReference>
<dbReference type="CDD" id="cd00158">
    <property type="entry name" value="RHOD"/>
    <property type="match status" value="1"/>
</dbReference>
<keyword evidence="3" id="KW-0808">Transferase</keyword>
<sequence>MPEFLAFAQKHWMLFAALFAILGMLIVGEFRRRTSGAYSVTPMEALRLMNDADAAVVDVREVSEFRVGHIPEARSLPAGELDRRVGELEKFKSSPLIVYCQNGERSLAIARKLRDQGFASARALAGGLFAWQGASLPTVRK</sequence>
<dbReference type="InterPro" id="IPR050229">
    <property type="entry name" value="GlpE_sulfurtransferase"/>
</dbReference>
<proteinExistence type="predicted"/>
<dbReference type="Gene3D" id="3.40.250.10">
    <property type="entry name" value="Rhodanese-like domain"/>
    <property type="match status" value="1"/>
</dbReference>